<organism evidence="1 2">
    <name type="scientific">Mycobacterium paraffinicum</name>
    <dbReference type="NCBI Taxonomy" id="53378"/>
    <lineage>
        <taxon>Bacteria</taxon>
        <taxon>Bacillati</taxon>
        <taxon>Actinomycetota</taxon>
        <taxon>Actinomycetes</taxon>
        <taxon>Mycobacteriales</taxon>
        <taxon>Mycobacteriaceae</taxon>
        <taxon>Mycobacterium</taxon>
    </lineage>
</organism>
<dbReference type="AlphaFoldDB" id="A0A1Q4HP40"/>
<dbReference type="Proteomes" id="UP000186438">
    <property type="component" value="Unassembled WGS sequence"/>
</dbReference>
<sequence length="73" mass="7441">VEAIRTEGGTAIGVTADVADDGQLTDAVREIAAQHGAPLIVLKTMGLAAAAVDHVRDALTGRAEDNPPDPQVK</sequence>
<feature type="non-terminal residue" evidence="1">
    <location>
        <position position="1"/>
    </location>
</feature>
<evidence type="ECO:0000313" key="2">
    <source>
        <dbReference type="Proteomes" id="UP000186438"/>
    </source>
</evidence>
<evidence type="ECO:0000313" key="1">
    <source>
        <dbReference type="EMBL" id="OJZ69206.1"/>
    </source>
</evidence>
<gene>
    <name evidence="1" type="ORF">BRW65_23715</name>
</gene>
<comment type="caution">
    <text evidence="1">The sequence shown here is derived from an EMBL/GenBank/DDBJ whole genome shotgun (WGS) entry which is preliminary data.</text>
</comment>
<dbReference type="STRING" id="53378.BRW65_23715"/>
<dbReference type="EMBL" id="MPNT01000029">
    <property type="protein sequence ID" value="OJZ69206.1"/>
    <property type="molecule type" value="Genomic_DNA"/>
</dbReference>
<keyword evidence="2" id="KW-1185">Reference proteome</keyword>
<protein>
    <submittedName>
        <fullName evidence="1">Uncharacterized protein</fullName>
    </submittedName>
</protein>
<name>A0A1Q4HP40_9MYCO</name>
<proteinExistence type="predicted"/>
<reference evidence="1 2" key="1">
    <citation type="submission" date="2016-11" db="EMBL/GenBank/DDBJ databases">
        <title>Genome sequences of unsequenced Mycobacteria.</title>
        <authorList>
            <person name="Greninger A.L."/>
            <person name="Fang F."/>
            <person name="Jerome K.R."/>
        </authorList>
    </citation>
    <scope>NUCLEOTIDE SEQUENCE [LARGE SCALE GENOMIC DNA]</scope>
    <source>
        <strain evidence="1 2">M11</strain>
    </source>
</reference>
<accession>A0A1Q4HP40</accession>